<comment type="similarity">
    <text evidence="1">Belongs to the small GTPase superfamily. Rab family.</text>
</comment>
<proteinExistence type="inferred from homology"/>
<dbReference type="FunFam" id="3.40.50.300:FF:001204">
    <property type="entry name" value="Small GTP-binding protein, putative"/>
    <property type="match status" value="1"/>
</dbReference>
<name>A0A8B7Y0J4_ACAPL</name>
<evidence type="ECO:0000256" key="2">
    <source>
        <dbReference type="ARBA" id="ARBA00022741"/>
    </source>
</evidence>
<sequence>MSVSPPDFKVVLLGNSFGGKTCLIERYTNGRFLEGGACIATVGAAYHAKKLQACGRKLIMGIWDTAGNERYTALSRLYYRGAQAAVLCYDLTNPTSFDRVKFWLEEVKKSEEFCKIYLCGTKFDLVEENRKARRVDSDIVADYAKEFRAQVFETSSKTGYHVKELFLKVAKDYVDDTAAEHLEITFNEHVFHGCCPC</sequence>
<protein>
    <submittedName>
        <fullName evidence="4">Ras-related protein Rab-24-like</fullName>
    </submittedName>
</protein>
<dbReference type="SUPFAM" id="SSF52540">
    <property type="entry name" value="P-loop containing nucleoside triphosphate hydrolases"/>
    <property type="match status" value="1"/>
</dbReference>
<dbReference type="GO" id="GO:0005525">
    <property type="term" value="F:GTP binding"/>
    <property type="evidence" value="ECO:0007669"/>
    <property type="project" value="InterPro"/>
</dbReference>
<dbReference type="InterPro" id="IPR001806">
    <property type="entry name" value="Small_GTPase"/>
</dbReference>
<dbReference type="InterPro" id="IPR027417">
    <property type="entry name" value="P-loop_NTPase"/>
</dbReference>
<dbReference type="AlphaFoldDB" id="A0A8B7Y0J4"/>
<dbReference type="SMART" id="SM00175">
    <property type="entry name" value="RAB"/>
    <property type="match status" value="1"/>
</dbReference>
<dbReference type="NCBIfam" id="TIGR00231">
    <property type="entry name" value="small_GTP"/>
    <property type="match status" value="1"/>
</dbReference>
<dbReference type="Pfam" id="PF00071">
    <property type="entry name" value="Ras"/>
    <property type="match status" value="1"/>
</dbReference>
<evidence type="ECO:0000256" key="1">
    <source>
        <dbReference type="ARBA" id="ARBA00006270"/>
    </source>
</evidence>
<dbReference type="RefSeq" id="XP_022086683.1">
    <property type="nucleotide sequence ID" value="XM_022230991.1"/>
</dbReference>
<reference evidence="4" key="1">
    <citation type="submission" date="2025-08" db="UniProtKB">
        <authorList>
            <consortium name="RefSeq"/>
        </authorList>
    </citation>
    <scope>IDENTIFICATION</scope>
</reference>
<dbReference type="KEGG" id="aplc:110977137"/>
<evidence type="ECO:0000313" key="4">
    <source>
        <dbReference type="RefSeq" id="XP_022086683.1"/>
    </source>
</evidence>
<dbReference type="Gene3D" id="3.40.50.300">
    <property type="entry name" value="P-loop containing nucleotide triphosphate hydrolases"/>
    <property type="match status" value="1"/>
</dbReference>
<dbReference type="PROSITE" id="PS51419">
    <property type="entry name" value="RAB"/>
    <property type="match status" value="1"/>
</dbReference>
<organism evidence="3 4">
    <name type="scientific">Acanthaster planci</name>
    <name type="common">Crown-of-thorns starfish</name>
    <dbReference type="NCBI Taxonomy" id="133434"/>
    <lineage>
        <taxon>Eukaryota</taxon>
        <taxon>Metazoa</taxon>
        <taxon>Echinodermata</taxon>
        <taxon>Eleutherozoa</taxon>
        <taxon>Asterozoa</taxon>
        <taxon>Asteroidea</taxon>
        <taxon>Valvatacea</taxon>
        <taxon>Valvatida</taxon>
        <taxon>Acanthasteridae</taxon>
        <taxon>Acanthaster</taxon>
    </lineage>
</organism>
<dbReference type="PANTHER" id="PTHR47978">
    <property type="match status" value="1"/>
</dbReference>
<accession>A0A8B7Y0J4</accession>
<gene>
    <name evidence="4" type="primary">LOC110977137</name>
</gene>
<dbReference type="OrthoDB" id="25896at2759"/>
<dbReference type="GO" id="GO:0003924">
    <property type="term" value="F:GTPase activity"/>
    <property type="evidence" value="ECO:0007669"/>
    <property type="project" value="InterPro"/>
</dbReference>
<dbReference type="Proteomes" id="UP000694845">
    <property type="component" value="Unplaced"/>
</dbReference>
<dbReference type="SMART" id="SM00176">
    <property type="entry name" value="RAN"/>
    <property type="match status" value="1"/>
</dbReference>
<dbReference type="OMA" id="HIQSSAK"/>
<dbReference type="SMART" id="SM00174">
    <property type="entry name" value="RHO"/>
    <property type="match status" value="1"/>
</dbReference>
<dbReference type="InterPro" id="IPR005225">
    <property type="entry name" value="Small_GTP-bd"/>
</dbReference>
<keyword evidence="3" id="KW-1185">Reference proteome</keyword>
<evidence type="ECO:0000313" key="3">
    <source>
        <dbReference type="Proteomes" id="UP000694845"/>
    </source>
</evidence>
<dbReference type="PRINTS" id="PR00449">
    <property type="entry name" value="RASTRNSFRMNG"/>
</dbReference>
<dbReference type="PROSITE" id="PS51421">
    <property type="entry name" value="RAS"/>
    <property type="match status" value="1"/>
</dbReference>
<dbReference type="GeneID" id="110977137"/>
<keyword evidence="2" id="KW-0547">Nucleotide-binding</keyword>
<dbReference type="SMART" id="SM00173">
    <property type="entry name" value="RAS"/>
    <property type="match status" value="1"/>
</dbReference>